<dbReference type="InterPro" id="IPR016186">
    <property type="entry name" value="C-type_lectin-like/link_sf"/>
</dbReference>
<evidence type="ECO:0000313" key="3">
    <source>
        <dbReference type="EMBL" id="KYO33324.1"/>
    </source>
</evidence>
<feature type="signal peptide" evidence="1">
    <location>
        <begin position="1"/>
        <end position="23"/>
    </location>
</feature>
<dbReference type="PROSITE" id="PS50041">
    <property type="entry name" value="C_TYPE_LECTIN_2"/>
    <property type="match status" value="1"/>
</dbReference>
<evidence type="ECO:0000313" key="4">
    <source>
        <dbReference type="Proteomes" id="UP000050525"/>
    </source>
</evidence>
<name>A0A151N933_ALLMI</name>
<sequence>MRTTAHLILCLLGCLVLSPWLEGAKTKDCPKDWLRYQGSCYGFFPQKITWAEAEAACQKQGHGAHLASILSSSATEVIAGYISSHYPDGNVWIGLHDPRHNRVWTWTDGSSFTYRAWRFWEPNNWMWREYCVELRHFWGKQESLALMAGQPAAQPGSGTLTRSRNRPCFLPGFFLGCNN</sequence>
<evidence type="ECO:0000256" key="1">
    <source>
        <dbReference type="SAM" id="SignalP"/>
    </source>
</evidence>
<keyword evidence="1" id="KW-0732">Signal</keyword>
<dbReference type="PRINTS" id="PR01504">
    <property type="entry name" value="PNCREATITSAP"/>
</dbReference>
<evidence type="ECO:0000259" key="2">
    <source>
        <dbReference type="PROSITE" id="PS50041"/>
    </source>
</evidence>
<proteinExistence type="predicted"/>
<dbReference type="Pfam" id="PF00059">
    <property type="entry name" value="Lectin_C"/>
    <property type="match status" value="1"/>
</dbReference>
<dbReference type="STRING" id="8496.A0A151N933"/>
<gene>
    <name evidence="3" type="ORF">Y1Q_0008447</name>
</gene>
<dbReference type="SMART" id="SM00034">
    <property type="entry name" value="CLECT"/>
    <property type="match status" value="1"/>
</dbReference>
<reference evidence="3 4" key="1">
    <citation type="journal article" date="2012" name="Genome Biol.">
        <title>Sequencing three crocodilian genomes to illuminate the evolution of archosaurs and amniotes.</title>
        <authorList>
            <person name="St John J.A."/>
            <person name="Braun E.L."/>
            <person name="Isberg S.R."/>
            <person name="Miles L.G."/>
            <person name="Chong A.Y."/>
            <person name="Gongora J."/>
            <person name="Dalzell P."/>
            <person name="Moran C."/>
            <person name="Bed'hom B."/>
            <person name="Abzhanov A."/>
            <person name="Burgess S.C."/>
            <person name="Cooksey A.M."/>
            <person name="Castoe T.A."/>
            <person name="Crawford N.G."/>
            <person name="Densmore L.D."/>
            <person name="Drew J.C."/>
            <person name="Edwards S.V."/>
            <person name="Faircloth B.C."/>
            <person name="Fujita M.K."/>
            <person name="Greenwold M.J."/>
            <person name="Hoffmann F.G."/>
            <person name="Howard J.M."/>
            <person name="Iguchi T."/>
            <person name="Janes D.E."/>
            <person name="Khan S.Y."/>
            <person name="Kohno S."/>
            <person name="de Koning A.J."/>
            <person name="Lance S.L."/>
            <person name="McCarthy F.M."/>
            <person name="McCormack J.E."/>
            <person name="Merchant M.E."/>
            <person name="Peterson D.G."/>
            <person name="Pollock D.D."/>
            <person name="Pourmand N."/>
            <person name="Raney B.J."/>
            <person name="Roessler K.A."/>
            <person name="Sanford J.R."/>
            <person name="Sawyer R.H."/>
            <person name="Schmidt C.J."/>
            <person name="Triplett E.W."/>
            <person name="Tuberville T.D."/>
            <person name="Venegas-Anaya M."/>
            <person name="Howard J.T."/>
            <person name="Jarvis E.D."/>
            <person name="Guillette L.J.Jr."/>
            <person name="Glenn T.C."/>
            <person name="Green R.E."/>
            <person name="Ray D.A."/>
        </authorList>
    </citation>
    <scope>NUCLEOTIDE SEQUENCE [LARGE SCALE GENOMIC DNA]</scope>
    <source>
        <strain evidence="3">KSC_2009_1</strain>
    </source>
</reference>
<dbReference type="PANTHER" id="PTHR22803">
    <property type="entry name" value="MANNOSE, PHOSPHOLIPASE, LECTIN RECEPTOR RELATED"/>
    <property type="match status" value="1"/>
</dbReference>
<comment type="caution">
    <text evidence="3">The sequence shown here is derived from an EMBL/GenBank/DDBJ whole genome shotgun (WGS) entry which is preliminary data.</text>
</comment>
<dbReference type="InterPro" id="IPR050111">
    <property type="entry name" value="C-type_lectin/snaclec_domain"/>
</dbReference>
<dbReference type="Gene3D" id="3.10.100.10">
    <property type="entry name" value="Mannose-Binding Protein A, subunit A"/>
    <property type="match status" value="1"/>
</dbReference>
<accession>A0A151N933</accession>
<dbReference type="InterPro" id="IPR001304">
    <property type="entry name" value="C-type_lectin-like"/>
</dbReference>
<dbReference type="GO" id="GO:0030246">
    <property type="term" value="F:carbohydrate binding"/>
    <property type="evidence" value="ECO:0007669"/>
    <property type="project" value="UniProtKB-KW"/>
</dbReference>
<feature type="domain" description="C-type lectin" evidence="2">
    <location>
        <begin position="36"/>
        <end position="138"/>
    </location>
</feature>
<dbReference type="eggNOG" id="KOG4297">
    <property type="taxonomic scope" value="Eukaryota"/>
</dbReference>
<dbReference type="EMBL" id="AKHW03003742">
    <property type="protein sequence ID" value="KYO33324.1"/>
    <property type="molecule type" value="Genomic_DNA"/>
</dbReference>
<dbReference type="InterPro" id="IPR016187">
    <property type="entry name" value="CTDL_fold"/>
</dbReference>
<protein>
    <submittedName>
        <fullName evidence="3">C-type lectin-like</fullName>
    </submittedName>
</protein>
<dbReference type="AlphaFoldDB" id="A0A151N933"/>
<dbReference type="SUPFAM" id="SSF56436">
    <property type="entry name" value="C-type lectin-like"/>
    <property type="match status" value="1"/>
</dbReference>
<dbReference type="Proteomes" id="UP000050525">
    <property type="component" value="Unassembled WGS sequence"/>
</dbReference>
<organism evidence="3 4">
    <name type="scientific">Alligator mississippiensis</name>
    <name type="common">American alligator</name>
    <dbReference type="NCBI Taxonomy" id="8496"/>
    <lineage>
        <taxon>Eukaryota</taxon>
        <taxon>Metazoa</taxon>
        <taxon>Chordata</taxon>
        <taxon>Craniata</taxon>
        <taxon>Vertebrata</taxon>
        <taxon>Euteleostomi</taxon>
        <taxon>Archelosauria</taxon>
        <taxon>Archosauria</taxon>
        <taxon>Crocodylia</taxon>
        <taxon>Alligatoridae</taxon>
        <taxon>Alligatorinae</taxon>
        <taxon>Alligator</taxon>
    </lineage>
</organism>
<keyword evidence="4" id="KW-1185">Reference proteome</keyword>
<feature type="chain" id="PRO_5007585851" evidence="1">
    <location>
        <begin position="24"/>
        <end position="179"/>
    </location>
</feature>